<keyword evidence="2" id="KW-1133">Transmembrane helix</keyword>
<keyword evidence="2" id="KW-0472">Membrane</keyword>
<proteinExistence type="predicted"/>
<feature type="region of interest" description="Disordered" evidence="1">
    <location>
        <begin position="110"/>
        <end position="133"/>
    </location>
</feature>
<name>T1IRE2_STRMM</name>
<reference evidence="3" key="2">
    <citation type="submission" date="2015-02" db="UniProtKB">
        <authorList>
            <consortium name="EnsemblMetazoa"/>
        </authorList>
    </citation>
    <scope>IDENTIFICATION</scope>
</reference>
<dbReference type="EMBL" id="JH431355">
    <property type="status" value="NOT_ANNOTATED_CDS"/>
    <property type="molecule type" value="Genomic_DNA"/>
</dbReference>
<protein>
    <recommendedName>
        <fullName evidence="5">Protein kinase domain-containing protein</fullName>
    </recommendedName>
</protein>
<dbReference type="Gene3D" id="1.10.510.10">
    <property type="entry name" value="Transferase(Phosphotransferase) domain 1"/>
    <property type="match status" value="1"/>
</dbReference>
<evidence type="ECO:0000313" key="4">
    <source>
        <dbReference type="Proteomes" id="UP000014500"/>
    </source>
</evidence>
<organism evidence="3 4">
    <name type="scientific">Strigamia maritima</name>
    <name type="common">European centipede</name>
    <name type="synonym">Geophilus maritimus</name>
    <dbReference type="NCBI Taxonomy" id="126957"/>
    <lineage>
        <taxon>Eukaryota</taxon>
        <taxon>Metazoa</taxon>
        <taxon>Ecdysozoa</taxon>
        <taxon>Arthropoda</taxon>
        <taxon>Myriapoda</taxon>
        <taxon>Chilopoda</taxon>
        <taxon>Pleurostigmophora</taxon>
        <taxon>Geophilomorpha</taxon>
        <taxon>Linotaeniidae</taxon>
        <taxon>Strigamia</taxon>
    </lineage>
</organism>
<feature type="compositionally biased region" description="Polar residues" evidence="1">
    <location>
        <begin position="674"/>
        <end position="690"/>
    </location>
</feature>
<dbReference type="STRING" id="126957.T1IRE2"/>
<feature type="region of interest" description="Disordered" evidence="1">
    <location>
        <begin position="674"/>
        <end position="705"/>
    </location>
</feature>
<evidence type="ECO:0000256" key="1">
    <source>
        <dbReference type="SAM" id="MobiDB-lite"/>
    </source>
</evidence>
<accession>T1IRE2</accession>
<dbReference type="EnsemblMetazoa" id="SMAR003630-RA">
    <property type="protein sequence ID" value="SMAR003630-PA"/>
    <property type="gene ID" value="SMAR003630"/>
</dbReference>
<feature type="region of interest" description="Disordered" evidence="1">
    <location>
        <begin position="203"/>
        <end position="246"/>
    </location>
</feature>
<reference evidence="4" key="1">
    <citation type="submission" date="2011-05" db="EMBL/GenBank/DDBJ databases">
        <authorList>
            <person name="Richards S.R."/>
            <person name="Qu J."/>
            <person name="Jiang H."/>
            <person name="Jhangiani S.N."/>
            <person name="Agravi P."/>
            <person name="Goodspeed R."/>
            <person name="Gross S."/>
            <person name="Mandapat C."/>
            <person name="Jackson L."/>
            <person name="Mathew T."/>
            <person name="Pu L."/>
            <person name="Thornton R."/>
            <person name="Saada N."/>
            <person name="Wilczek-Boney K.B."/>
            <person name="Lee S."/>
            <person name="Kovar C."/>
            <person name="Wu Y."/>
            <person name="Scherer S.E."/>
            <person name="Worley K.C."/>
            <person name="Muzny D.M."/>
            <person name="Gibbs R."/>
        </authorList>
    </citation>
    <scope>NUCLEOTIDE SEQUENCE</scope>
    <source>
        <strain evidence="4">Brora</strain>
    </source>
</reference>
<dbReference type="eggNOG" id="ENOG502QWJ5">
    <property type="taxonomic scope" value="Eukaryota"/>
</dbReference>
<dbReference type="HOGENOM" id="CLU_368165_0_0_1"/>
<dbReference type="Proteomes" id="UP000014500">
    <property type="component" value="Unassembled WGS sequence"/>
</dbReference>
<keyword evidence="2" id="KW-0812">Transmembrane</keyword>
<evidence type="ECO:0000313" key="3">
    <source>
        <dbReference type="EnsemblMetazoa" id="SMAR003630-PA"/>
    </source>
</evidence>
<dbReference type="SUPFAM" id="SSF56112">
    <property type="entry name" value="Protein kinase-like (PK-like)"/>
    <property type="match status" value="1"/>
</dbReference>
<evidence type="ECO:0000256" key="2">
    <source>
        <dbReference type="SAM" id="Phobius"/>
    </source>
</evidence>
<keyword evidence="4" id="KW-1185">Reference proteome</keyword>
<sequence length="757" mass="86334">MDLFTSKQLIGVLSNDNLMRDIRPEVNKMVFHQQTNYNVMNQYYWVVVIVAATFFILLPLVAWIWRSCRCSVGVYMFRLNRNWLTDDFDDSTTTGRDRFHRPSRTRFRRRINAHRKARATSDPNELDQKPAVSSTTSSAVRWFRTKLARQRSSSLNDVTPVSSFNSSVESLSRLLSRVGINRGRSTGSSRRNIVVVRGGGGSGGWGDSEDQHDRFNRRCPSKNYDKFPKRIRPRKPQGCELEDQEDASLVPLTSESRSHSLNSASIGCLGARRASDVSLPGLGPSSPSAIAAIACTAVVTPSAARTPSLDERRPSAVSRELDSLASWFQRLRWNSVREELGRRNSQNGSSRHYSRYDYTALEDNQSVHEKLEMERKVMRSQARGSRQNKFWFLVRDTNLKTERLLTMLPQTLHSPVHFSSVSKKTLSELFLALQHPYIYPVLDVDVKTLTDDEYVMVILPYNTKGSLKDIIHKARCQADWHDKYHHPSNGLPLATVQRLGRQILEALLFLQDRGFYPFGHLHCGNVIIQNGVSRLTGFEDTLLGYTSRCGSMVRKRLKDNYEAIDVICFGHVLFEMCAGYELNCAHPSCRHLDELQRTYPEIVDILKFIFEQEDGIYPSVEDISLLDFFRNMDLREMRSMPVPSLFQAQLSPAIQDLLHEVRLWHLSQYKWSASSSAPAKTPDPSYSSFLDNDVDGTVNEESSEDDMQLESSFMYGCCVSQRNTPNCSKRVRSSSSTDNDHRIARTTAVLETKYVTK</sequence>
<dbReference type="InterPro" id="IPR011009">
    <property type="entry name" value="Kinase-like_dom_sf"/>
</dbReference>
<dbReference type="AlphaFoldDB" id="T1IRE2"/>
<evidence type="ECO:0008006" key="5">
    <source>
        <dbReference type="Google" id="ProtNLM"/>
    </source>
</evidence>
<feature type="transmembrane region" description="Helical" evidence="2">
    <location>
        <begin position="43"/>
        <end position="65"/>
    </location>
</feature>